<name>A0AA89B165_9ASTE</name>
<accession>A0AA89B165</accession>
<gene>
    <name evidence="2" type="ORF">RJ639_044800</name>
</gene>
<evidence type="ECO:0000259" key="1">
    <source>
        <dbReference type="Pfam" id="PF13456"/>
    </source>
</evidence>
<dbReference type="Gene3D" id="3.30.420.10">
    <property type="entry name" value="Ribonuclease H-like superfamily/Ribonuclease H"/>
    <property type="match status" value="1"/>
</dbReference>
<keyword evidence="3" id="KW-1185">Reference proteome</keyword>
<dbReference type="SUPFAM" id="SSF53098">
    <property type="entry name" value="Ribonuclease H-like"/>
    <property type="match status" value="1"/>
</dbReference>
<dbReference type="InterPro" id="IPR002156">
    <property type="entry name" value="RNaseH_domain"/>
</dbReference>
<reference evidence="2" key="1">
    <citation type="submission" date="2022-12" db="EMBL/GenBank/DDBJ databases">
        <title>Draft genome assemblies for two species of Escallonia (Escalloniales).</title>
        <authorList>
            <person name="Chanderbali A."/>
            <person name="Dervinis C."/>
            <person name="Anghel I."/>
            <person name="Soltis D."/>
            <person name="Soltis P."/>
            <person name="Zapata F."/>
        </authorList>
    </citation>
    <scope>NUCLEOTIDE SEQUENCE</scope>
    <source>
        <strain evidence="2">UCBG64.0493</strain>
        <tissue evidence="2">Leaf</tissue>
    </source>
</reference>
<feature type="domain" description="RNase H type-1" evidence="1">
    <location>
        <begin position="174"/>
        <end position="244"/>
    </location>
</feature>
<evidence type="ECO:0000313" key="3">
    <source>
        <dbReference type="Proteomes" id="UP001188597"/>
    </source>
</evidence>
<dbReference type="PANTHER" id="PTHR33240">
    <property type="entry name" value="OS08G0508500 PROTEIN"/>
    <property type="match status" value="1"/>
</dbReference>
<dbReference type="InterPro" id="IPR036397">
    <property type="entry name" value="RNaseH_sf"/>
</dbReference>
<protein>
    <recommendedName>
        <fullName evidence="1">RNase H type-1 domain-containing protein</fullName>
    </recommendedName>
</protein>
<sequence length="247" mass="28188">MRSRPNKRNKDLWCHFHNDHGHSTDNCGSLKRAIEALIKRVQLRKFVAHKEGQQQIPLEIEGREDREENADIKDVKTPHDDPLVITIKAGNFDVKRVLVDNGSSAEVLFYDAFKKMNISTDRLRKMDTPLYGFYNQPVTVKGIIALPVAICTPPMQANFMLDFVVVKASITVFQASNNEAEFEALLTGIRLEHAPKVDSLSVHSDPQLVVNHVLKDYEARDERMAQYFQLVKTSASKFKNFTIRQIP</sequence>
<dbReference type="PANTHER" id="PTHR33240:SF15">
    <property type="entry name" value="GAG-PRO-LIKE PROTEIN"/>
    <property type="match status" value="1"/>
</dbReference>
<organism evidence="2 3">
    <name type="scientific">Escallonia herrerae</name>
    <dbReference type="NCBI Taxonomy" id="1293975"/>
    <lineage>
        <taxon>Eukaryota</taxon>
        <taxon>Viridiplantae</taxon>
        <taxon>Streptophyta</taxon>
        <taxon>Embryophyta</taxon>
        <taxon>Tracheophyta</taxon>
        <taxon>Spermatophyta</taxon>
        <taxon>Magnoliopsida</taxon>
        <taxon>eudicotyledons</taxon>
        <taxon>Gunneridae</taxon>
        <taxon>Pentapetalae</taxon>
        <taxon>asterids</taxon>
        <taxon>campanulids</taxon>
        <taxon>Escalloniales</taxon>
        <taxon>Escalloniaceae</taxon>
        <taxon>Escallonia</taxon>
    </lineage>
</organism>
<dbReference type="AlphaFoldDB" id="A0AA89B165"/>
<evidence type="ECO:0000313" key="2">
    <source>
        <dbReference type="EMBL" id="KAK3025049.1"/>
    </source>
</evidence>
<proteinExistence type="predicted"/>
<dbReference type="Pfam" id="PF13456">
    <property type="entry name" value="RVT_3"/>
    <property type="match status" value="1"/>
</dbReference>
<dbReference type="GO" id="GO:0004523">
    <property type="term" value="F:RNA-DNA hybrid ribonuclease activity"/>
    <property type="evidence" value="ECO:0007669"/>
    <property type="project" value="InterPro"/>
</dbReference>
<dbReference type="EMBL" id="JAVXUP010000568">
    <property type="protein sequence ID" value="KAK3025049.1"/>
    <property type="molecule type" value="Genomic_DNA"/>
</dbReference>
<dbReference type="Proteomes" id="UP001188597">
    <property type="component" value="Unassembled WGS sequence"/>
</dbReference>
<dbReference type="GO" id="GO:0003676">
    <property type="term" value="F:nucleic acid binding"/>
    <property type="evidence" value="ECO:0007669"/>
    <property type="project" value="InterPro"/>
</dbReference>
<dbReference type="InterPro" id="IPR012337">
    <property type="entry name" value="RNaseH-like_sf"/>
</dbReference>
<comment type="caution">
    <text evidence="2">The sequence shown here is derived from an EMBL/GenBank/DDBJ whole genome shotgun (WGS) entry which is preliminary data.</text>
</comment>